<name>A0A7V0XF23_UNCW3</name>
<reference evidence="2" key="1">
    <citation type="journal article" date="2020" name="mSystems">
        <title>Genome- and Community-Level Interaction Insights into Carbon Utilization and Element Cycling Functions of Hydrothermarchaeota in Hydrothermal Sediment.</title>
        <authorList>
            <person name="Zhou Z."/>
            <person name="Liu Y."/>
            <person name="Xu W."/>
            <person name="Pan J."/>
            <person name="Luo Z.H."/>
            <person name="Li M."/>
        </authorList>
    </citation>
    <scope>NUCLEOTIDE SEQUENCE [LARGE SCALE GENOMIC DNA]</scope>
    <source>
        <strain evidence="2">SpSt-1182</strain>
    </source>
</reference>
<gene>
    <name evidence="2" type="ORF">ENN51_04985</name>
</gene>
<evidence type="ECO:0000256" key="1">
    <source>
        <dbReference type="SAM" id="Phobius"/>
    </source>
</evidence>
<evidence type="ECO:0000313" key="2">
    <source>
        <dbReference type="EMBL" id="HDQ99623.1"/>
    </source>
</evidence>
<proteinExistence type="predicted"/>
<keyword evidence="1" id="KW-0472">Membrane</keyword>
<dbReference type="EMBL" id="DSBX01000191">
    <property type="protein sequence ID" value="HDQ99623.1"/>
    <property type="molecule type" value="Genomic_DNA"/>
</dbReference>
<feature type="transmembrane region" description="Helical" evidence="1">
    <location>
        <begin position="111"/>
        <end position="135"/>
    </location>
</feature>
<keyword evidence="1" id="KW-0812">Transmembrane</keyword>
<keyword evidence="1" id="KW-1133">Transmembrane helix</keyword>
<dbReference type="AlphaFoldDB" id="A0A7V0XF23"/>
<feature type="transmembrane region" description="Helical" evidence="1">
    <location>
        <begin position="44"/>
        <end position="65"/>
    </location>
</feature>
<dbReference type="Proteomes" id="UP000885672">
    <property type="component" value="Unassembled WGS sequence"/>
</dbReference>
<organism evidence="2">
    <name type="scientific">candidate division WOR-3 bacterium</name>
    <dbReference type="NCBI Taxonomy" id="2052148"/>
    <lineage>
        <taxon>Bacteria</taxon>
        <taxon>Bacteria division WOR-3</taxon>
    </lineage>
</organism>
<feature type="transmembrane region" description="Helical" evidence="1">
    <location>
        <begin position="77"/>
        <end position="99"/>
    </location>
</feature>
<sequence length="137" mass="15222">MPWYGYIHPLLALITLAHGIRTARVGMNKVLDWDYPLRRQRNRSIVFLLLCVGNLVLGFSVNVLLRGQDAAVHLTMHLPLAVAVTVLAVVAVICTFIRPKRLGELSGPMRIHHWLLIVASVMVLTMALTGLLRVLGI</sequence>
<feature type="transmembrane region" description="Helical" evidence="1">
    <location>
        <begin position="6"/>
        <end position="23"/>
    </location>
</feature>
<evidence type="ECO:0008006" key="3">
    <source>
        <dbReference type="Google" id="ProtNLM"/>
    </source>
</evidence>
<comment type="caution">
    <text evidence="2">The sequence shown here is derived from an EMBL/GenBank/DDBJ whole genome shotgun (WGS) entry which is preliminary data.</text>
</comment>
<accession>A0A7V0XF23</accession>
<protein>
    <recommendedName>
        <fullName evidence="3">DUF4079 family protein</fullName>
    </recommendedName>
</protein>